<evidence type="ECO:0000256" key="4">
    <source>
        <dbReference type="ARBA" id="ARBA00022833"/>
    </source>
</evidence>
<dbReference type="InterPro" id="IPR006026">
    <property type="entry name" value="Peptidase_Metallo"/>
</dbReference>
<keyword evidence="3 6" id="KW-0378">Hydrolase</keyword>
<dbReference type="Gene3D" id="3.40.390.10">
    <property type="entry name" value="Collagenase (Catalytic Domain)"/>
    <property type="match status" value="1"/>
</dbReference>
<dbReference type="AlphaFoldDB" id="A0A1W0WIQ9"/>
<accession>A0A1W0WIQ9</accession>
<feature type="binding site" evidence="6">
    <location>
        <position position="188"/>
    </location>
    <ligand>
        <name>Zn(2+)</name>
        <dbReference type="ChEBI" id="CHEBI:29105"/>
        <note>catalytic</note>
    </ligand>
</feature>
<dbReference type="Proteomes" id="UP000192578">
    <property type="component" value="Unassembled WGS sequence"/>
</dbReference>
<keyword evidence="5 6" id="KW-0482">Metalloprotease</keyword>
<feature type="binding site" evidence="6">
    <location>
        <position position="178"/>
    </location>
    <ligand>
        <name>Zn(2+)</name>
        <dbReference type="ChEBI" id="CHEBI:29105"/>
        <note>catalytic</note>
    </ligand>
</feature>
<dbReference type="PANTHER" id="PTHR10127:SF780">
    <property type="entry name" value="METALLOENDOPEPTIDASE"/>
    <property type="match status" value="1"/>
</dbReference>
<dbReference type="EC" id="3.4.24.-" evidence="7"/>
<evidence type="ECO:0000313" key="10">
    <source>
        <dbReference type="Proteomes" id="UP000192578"/>
    </source>
</evidence>
<dbReference type="CDD" id="cd04280">
    <property type="entry name" value="ZnMc_astacin_like"/>
    <property type="match status" value="1"/>
</dbReference>
<dbReference type="InterPro" id="IPR001506">
    <property type="entry name" value="Peptidase_M12A"/>
</dbReference>
<evidence type="ECO:0000256" key="5">
    <source>
        <dbReference type="ARBA" id="ARBA00023049"/>
    </source>
</evidence>
<dbReference type="InterPro" id="IPR024079">
    <property type="entry name" value="MetalloPept_cat_dom_sf"/>
</dbReference>
<comment type="caution">
    <text evidence="9">The sequence shown here is derived from an EMBL/GenBank/DDBJ whole genome shotgun (WGS) entry which is preliminary data.</text>
</comment>
<keyword evidence="10" id="KW-1185">Reference proteome</keyword>
<dbReference type="EMBL" id="MTYJ01000095">
    <property type="protein sequence ID" value="OQV15003.1"/>
    <property type="molecule type" value="Genomic_DNA"/>
</dbReference>
<evidence type="ECO:0000256" key="3">
    <source>
        <dbReference type="ARBA" id="ARBA00022801"/>
    </source>
</evidence>
<comment type="cofactor">
    <cofactor evidence="6 7">
        <name>Zn(2+)</name>
        <dbReference type="ChEBI" id="CHEBI:29105"/>
    </cofactor>
    <text evidence="6 7">Binds 1 zinc ion per subunit.</text>
</comment>
<evidence type="ECO:0000259" key="8">
    <source>
        <dbReference type="PROSITE" id="PS51864"/>
    </source>
</evidence>
<evidence type="ECO:0000256" key="2">
    <source>
        <dbReference type="ARBA" id="ARBA00022723"/>
    </source>
</evidence>
<dbReference type="GO" id="GO:0008270">
    <property type="term" value="F:zinc ion binding"/>
    <property type="evidence" value="ECO:0007669"/>
    <property type="project" value="UniProtKB-UniRule"/>
</dbReference>
<keyword evidence="7" id="KW-0732">Signal</keyword>
<dbReference type="GO" id="GO:0006508">
    <property type="term" value="P:proteolysis"/>
    <property type="evidence" value="ECO:0007669"/>
    <property type="project" value="UniProtKB-KW"/>
</dbReference>
<dbReference type="PRINTS" id="PR00480">
    <property type="entry name" value="ASTACIN"/>
</dbReference>
<keyword evidence="4 6" id="KW-0862">Zinc</keyword>
<dbReference type="InterPro" id="IPR034035">
    <property type="entry name" value="Astacin-like_dom"/>
</dbReference>
<feature type="chain" id="PRO_5011814249" description="Metalloendopeptidase" evidence="7">
    <location>
        <begin position="23"/>
        <end position="210"/>
    </location>
</feature>
<evidence type="ECO:0000256" key="1">
    <source>
        <dbReference type="ARBA" id="ARBA00022670"/>
    </source>
</evidence>
<sequence length="210" mass="23193">MLLGIAFCVSVSFLGACSKSHAASIVNSAPQYSDKISSSLPHDWKDYIPFGAPNYSQPMSDDLFEGDIIIPDKAVVAKGVVINAMKGTNVKWPDAKIYYTIANNFSEGEKTIIQGAISHIEQRSCVRFQRRTNQHDHILIVDGGRSAGCSSSIGRIGGQQQLKLSRSSGCVHLGVIIHEFLHALGFYHEQSRSDRDDYLIINWENIRPSK</sequence>
<feature type="signal peptide" evidence="7">
    <location>
        <begin position="1"/>
        <end position="22"/>
    </location>
</feature>
<feature type="binding site" evidence="6">
    <location>
        <position position="182"/>
    </location>
    <ligand>
        <name>Zn(2+)</name>
        <dbReference type="ChEBI" id="CHEBI:29105"/>
        <note>catalytic</note>
    </ligand>
</feature>
<proteinExistence type="predicted"/>
<keyword evidence="2 6" id="KW-0479">Metal-binding</keyword>
<organism evidence="9 10">
    <name type="scientific">Hypsibius exemplaris</name>
    <name type="common">Freshwater tardigrade</name>
    <dbReference type="NCBI Taxonomy" id="2072580"/>
    <lineage>
        <taxon>Eukaryota</taxon>
        <taxon>Metazoa</taxon>
        <taxon>Ecdysozoa</taxon>
        <taxon>Tardigrada</taxon>
        <taxon>Eutardigrada</taxon>
        <taxon>Parachela</taxon>
        <taxon>Hypsibioidea</taxon>
        <taxon>Hypsibiidae</taxon>
        <taxon>Hypsibius</taxon>
    </lineage>
</organism>
<evidence type="ECO:0000256" key="6">
    <source>
        <dbReference type="PROSITE-ProRule" id="PRU01211"/>
    </source>
</evidence>
<comment type="caution">
    <text evidence="6">Lacks conserved residue(s) required for the propagation of feature annotation.</text>
</comment>
<feature type="domain" description="Peptidase M12A" evidence="8">
    <location>
        <begin position="83"/>
        <end position="210"/>
    </location>
</feature>
<evidence type="ECO:0000313" key="9">
    <source>
        <dbReference type="EMBL" id="OQV15003.1"/>
    </source>
</evidence>
<gene>
    <name evidence="9" type="ORF">BV898_10763</name>
</gene>
<evidence type="ECO:0000256" key="7">
    <source>
        <dbReference type="RuleBase" id="RU361183"/>
    </source>
</evidence>
<dbReference type="Pfam" id="PF01400">
    <property type="entry name" value="Astacin"/>
    <property type="match status" value="1"/>
</dbReference>
<dbReference type="PROSITE" id="PS51864">
    <property type="entry name" value="ASTACIN"/>
    <property type="match status" value="1"/>
</dbReference>
<dbReference type="GO" id="GO:0004222">
    <property type="term" value="F:metalloendopeptidase activity"/>
    <property type="evidence" value="ECO:0007669"/>
    <property type="project" value="UniProtKB-UniRule"/>
</dbReference>
<dbReference type="PANTHER" id="PTHR10127">
    <property type="entry name" value="DISCOIDIN, CUB, EGF, LAMININ , AND ZINC METALLOPROTEASE DOMAIN CONTAINING"/>
    <property type="match status" value="1"/>
</dbReference>
<feature type="active site" evidence="6">
    <location>
        <position position="179"/>
    </location>
</feature>
<protein>
    <recommendedName>
        <fullName evidence="7">Metalloendopeptidase</fullName>
        <ecNumber evidence="7">3.4.24.-</ecNumber>
    </recommendedName>
</protein>
<dbReference type="OrthoDB" id="291007at2759"/>
<dbReference type="SUPFAM" id="SSF55486">
    <property type="entry name" value="Metalloproteases ('zincins'), catalytic domain"/>
    <property type="match status" value="1"/>
</dbReference>
<keyword evidence="1 6" id="KW-0645">Protease</keyword>
<dbReference type="SMART" id="SM00235">
    <property type="entry name" value="ZnMc"/>
    <property type="match status" value="1"/>
</dbReference>
<reference evidence="10" key="1">
    <citation type="submission" date="2017-01" db="EMBL/GenBank/DDBJ databases">
        <title>Comparative genomics of anhydrobiosis in the tardigrade Hypsibius dujardini.</title>
        <authorList>
            <person name="Yoshida Y."/>
            <person name="Koutsovoulos G."/>
            <person name="Laetsch D."/>
            <person name="Stevens L."/>
            <person name="Kumar S."/>
            <person name="Horikawa D."/>
            <person name="Ishino K."/>
            <person name="Komine S."/>
            <person name="Tomita M."/>
            <person name="Blaxter M."/>
            <person name="Arakawa K."/>
        </authorList>
    </citation>
    <scope>NUCLEOTIDE SEQUENCE [LARGE SCALE GENOMIC DNA]</scope>
    <source>
        <strain evidence="10">Z151</strain>
    </source>
</reference>
<name>A0A1W0WIQ9_HYPEX</name>